<dbReference type="AlphaFoldDB" id="A0A5B7CU02"/>
<feature type="compositionally biased region" description="Polar residues" evidence="1">
    <location>
        <begin position="96"/>
        <end position="108"/>
    </location>
</feature>
<feature type="region of interest" description="Disordered" evidence="1">
    <location>
        <begin position="221"/>
        <end position="241"/>
    </location>
</feature>
<dbReference type="Proteomes" id="UP000324222">
    <property type="component" value="Unassembled WGS sequence"/>
</dbReference>
<evidence type="ECO:0000256" key="1">
    <source>
        <dbReference type="SAM" id="MobiDB-lite"/>
    </source>
</evidence>
<feature type="compositionally biased region" description="Basic and acidic residues" evidence="1">
    <location>
        <begin position="63"/>
        <end position="74"/>
    </location>
</feature>
<feature type="compositionally biased region" description="Polar residues" evidence="1">
    <location>
        <begin position="124"/>
        <end position="133"/>
    </location>
</feature>
<dbReference type="EMBL" id="VSRR010000246">
    <property type="protein sequence ID" value="MPC12920.1"/>
    <property type="molecule type" value="Genomic_DNA"/>
</dbReference>
<organism evidence="2 3">
    <name type="scientific">Portunus trituberculatus</name>
    <name type="common">Swimming crab</name>
    <name type="synonym">Neptunus trituberculatus</name>
    <dbReference type="NCBI Taxonomy" id="210409"/>
    <lineage>
        <taxon>Eukaryota</taxon>
        <taxon>Metazoa</taxon>
        <taxon>Ecdysozoa</taxon>
        <taxon>Arthropoda</taxon>
        <taxon>Crustacea</taxon>
        <taxon>Multicrustacea</taxon>
        <taxon>Malacostraca</taxon>
        <taxon>Eumalacostraca</taxon>
        <taxon>Eucarida</taxon>
        <taxon>Decapoda</taxon>
        <taxon>Pleocyemata</taxon>
        <taxon>Brachyura</taxon>
        <taxon>Eubrachyura</taxon>
        <taxon>Portunoidea</taxon>
        <taxon>Portunidae</taxon>
        <taxon>Portuninae</taxon>
        <taxon>Portunus</taxon>
    </lineage>
</organism>
<sequence length="475" mass="51465">MKVFWVTKQRRSCLVPGEGRPALSYGLGSVPPFLKNKGATRQQQQAKPGARHYPQDIQQGHPEAGHSRGPDCRSPRHSNAGHEPPTASAARRNEAQQHCVTRQGQTLSGTGRQAGRQTGRRPQHSTAQHSTQRAPPAVLLAHHPADREYHATRDKTPTKEKQTFRCSERMNQPQRASQRGELQHNADNWPACASLQGNHFPSHVVQSNLALPAQRVPRRLTFPQNQGRPSPPRHGKDWEGAAKGMSPEMFLPAVNEEGDADARLEQHQHTYTRRSMCPQGLRCPAEVGVRNEIVPASLLDIQAFQQVMAGEGVRGGAAGLGDSAPRILPTQAGRCRTGKQAALPACCLLLAGKGRGWLGCDIGTAGQGSSGARRRAGAATYCNSRARGGRAHQAALPSWPSLLLPLFIMCMRRTFVLVAALYTARAPSDVPHYRLPSPAVPPTAPHPTPPSPRHSCSARASLQLGAERPRRRGAS</sequence>
<proteinExistence type="predicted"/>
<feature type="compositionally biased region" description="Basic and acidic residues" evidence="1">
    <location>
        <begin position="147"/>
        <end position="168"/>
    </location>
</feature>
<feature type="compositionally biased region" description="Pro residues" evidence="1">
    <location>
        <begin position="438"/>
        <end position="452"/>
    </location>
</feature>
<feature type="region of interest" description="Disordered" evidence="1">
    <location>
        <begin position="18"/>
        <end position="135"/>
    </location>
</feature>
<feature type="region of interest" description="Disordered" evidence="1">
    <location>
        <begin position="435"/>
        <end position="475"/>
    </location>
</feature>
<evidence type="ECO:0000313" key="2">
    <source>
        <dbReference type="EMBL" id="MPC12920.1"/>
    </source>
</evidence>
<keyword evidence="3" id="KW-1185">Reference proteome</keyword>
<reference evidence="2 3" key="1">
    <citation type="submission" date="2019-05" db="EMBL/GenBank/DDBJ databases">
        <title>Another draft genome of Portunus trituberculatus and its Hox gene families provides insights of decapod evolution.</title>
        <authorList>
            <person name="Jeong J.-H."/>
            <person name="Song I."/>
            <person name="Kim S."/>
            <person name="Choi T."/>
            <person name="Kim D."/>
            <person name="Ryu S."/>
            <person name="Kim W."/>
        </authorList>
    </citation>
    <scope>NUCLEOTIDE SEQUENCE [LARGE SCALE GENOMIC DNA]</scope>
    <source>
        <tissue evidence="2">Muscle</tissue>
    </source>
</reference>
<comment type="caution">
    <text evidence="2">The sequence shown here is derived from an EMBL/GenBank/DDBJ whole genome shotgun (WGS) entry which is preliminary data.</text>
</comment>
<feature type="region of interest" description="Disordered" evidence="1">
    <location>
        <begin position="147"/>
        <end position="183"/>
    </location>
</feature>
<gene>
    <name evidence="2" type="ORF">E2C01_005635</name>
</gene>
<evidence type="ECO:0000313" key="3">
    <source>
        <dbReference type="Proteomes" id="UP000324222"/>
    </source>
</evidence>
<protein>
    <submittedName>
        <fullName evidence="2">Uncharacterized protein</fullName>
    </submittedName>
</protein>
<accession>A0A5B7CU02</accession>
<name>A0A5B7CU02_PORTR</name>